<keyword evidence="1" id="KW-0812">Transmembrane</keyword>
<feature type="transmembrane region" description="Helical" evidence="1">
    <location>
        <begin position="241"/>
        <end position="258"/>
    </location>
</feature>
<dbReference type="EMBL" id="MT898276">
    <property type="protein sequence ID" value="QOS24740.1"/>
    <property type="molecule type" value="Genomic_DNA"/>
</dbReference>
<dbReference type="PANTHER" id="PTHR23028">
    <property type="entry name" value="ACETYLTRANSFERASE"/>
    <property type="match status" value="1"/>
</dbReference>
<dbReference type="InterPro" id="IPR002656">
    <property type="entry name" value="Acyl_transf_3_dom"/>
</dbReference>
<dbReference type="GO" id="GO:0000271">
    <property type="term" value="P:polysaccharide biosynthetic process"/>
    <property type="evidence" value="ECO:0007669"/>
    <property type="project" value="TreeGrafter"/>
</dbReference>
<gene>
    <name evidence="3" type="ORF">VP5_00022</name>
</gene>
<evidence type="ECO:0000256" key="1">
    <source>
        <dbReference type="SAM" id="Phobius"/>
    </source>
</evidence>
<dbReference type="GO" id="GO:0016747">
    <property type="term" value="F:acyltransferase activity, transferring groups other than amino-acyl groups"/>
    <property type="evidence" value="ECO:0007669"/>
    <property type="project" value="InterPro"/>
</dbReference>
<proteinExistence type="predicted"/>
<feature type="transmembrane region" description="Helical" evidence="1">
    <location>
        <begin position="159"/>
        <end position="177"/>
    </location>
</feature>
<protein>
    <recommendedName>
        <fullName evidence="2">Acyltransferase 3 domain-containing protein</fullName>
    </recommendedName>
</protein>
<dbReference type="Pfam" id="PF01757">
    <property type="entry name" value="Acyl_transf_3"/>
    <property type="match status" value="1"/>
</dbReference>
<evidence type="ECO:0000313" key="3">
    <source>
        <dbReference type="EMBL" id="QOS24740.1"/>
    </source>
</evidence>
<feature type="transmembrane region" description="Helical" evidence="1">
    <location>
        <begin position="183"/>
        <end position="204"/>
    </location>
</feature>
<dbReference type="PANTHER" id="PTHR23028:SF131">
    <property type="entry name" value="BLR2367 PROTEIN"/>
    <property type="match status" value="1"/>
</dbReference>
<reference evidence="3" key="1">
    <citation type="submission" date="2020-08" db="EMBL/GenBank/DDBJ databases">
        <title>Genetic structure, function and evolution of capsule biosynthesis loci in Vibrio parahaemolyticus.</title>
        <authorList>
            <person name="Li L."/>
            <person name="Bian S."/>
        </authorList>
    </citation>
    <scope>NUCLEOTIDE SEQUENCE</scope>
    <source>
        <strain evidence="3">VP5</strain>
    </source>
</reference>
<dbReference type="GO" id="GO:0016020">
    <property type="term" value="C:membrane"/>
    <property type="evidence" value="ECO:0007669"/>
    <property type="project" value="TreeGrafter"/>
</dbReference>
<sequence>MRIQSLQVLRGVAAWAVVYHHYMQIFYNFESSNYIGEIFSQRGGFGVDLFFVLSGLVMFIAATRSSVNAKEFFLKRLFRVFPAYWFFTALLLLFTVAMPEAFESSLYDFKTILYSIFFIPHAHPSGVGIYPFLTVGWTLNYEVAFYTILSFCVFLNKKYAIHFCAGIVLILPIALMGSESQSLSVINSFRMWEFLFGIYLGWLFKCFSFIQHVSRIWGVLLLVFSVVILSGVLGYGLIHKAIAATMIVTACILLNESFNTRSKIASFMIQLGDMSFSTYLCHVIVIKIALYFSGNSLGFYSEIAVLTAISVLVYYISFISYKYIECFKGVNKLRDLLITINFKKITFYR</sequence>
<feature type="transmembrane region" description="Helical" evidence="1">
    <location>
        <begin position="216"/>
        <end position="235"/>
    </location>
</feature>
<dbReference type="InterPro" id="IPR050879">
    <property type="entry name" value="Acyltransferase_3"/>
</dbReference>
<feature type="domain" description="Acyltransferase 3" evidence="2">
    <location>
        <begin position="4"/>
        <end position="321"/>
    </location>
</feature>
<keyword evidence="1" id="KW-0472">Membrane</keyword>
<feature type="transmembrane region" description="Helical" evidence="1">
    <location>
        <begin position="12"/>
        <end position="29"/>
    </location>
</feature>
<feature type="transmembrane region" description="Helical" evidence="1">
    <location>
        <begin position="303"/>
        <end position="324"/>
    </location>
</feature>
<dbReference type="AlphaFoldDB" id="A0A7M1WCF4"/>
<feature type="transmembrane region" description="Helical" evidence="1">
    <location>
        <begin position="79"/>
        <end position="98"/>
    </location>
</feature>
<evidence type="ECO:0000259" key="2">
    <source>
        <dbReference type="Pfam" id="PF01757"/>
    </source>
</evidence>
<accession>A0A7M1WCF4</accession>
<name>A0A7M1WCF4_VIBPH</name>
<dbReference type="RefSeq" id="WP_258493262.1">
    <property type="nucleotide sequence ID" value="NZ_JANFTT010000015.1"/>
</dbReference>
<keyword evidence="1" id="KW-1133">Transmembrane helix</keyword>
<feature type="transmembrane region" description="Helical" evidence="1">
    <location>
        <begin position="49"/>
        <end position="67"/>
    </location>
</feature>
<organism evidence="3">
    <name type="scientific">Vibrio parahaemolyticus</name>
    <dbReference type="NCBI Taxonomy" id="670"/>
    <lineage>
        <taxon>Bacteria</taxon>
        <taxon>Pseudomonadati</taxon>
        <taxon>Pseudomonadota</taxon>
        <taxon>Gammaproteobacteria</taxon>
        <taxon>Vibrionales</taxon>
        <taxon>Vibrionaceae</taxon>
        <taxon>Vibrio</taxon>
    </lineage>
</organism>